<proteinExistence type="predicted"/>
<organism evidence="2 3">
    <name type="scientific">Thermococcus cleftensis (strain DSM 27260 / KACC 17922 / CL1)</name>
    <dbReference type="NCBI Taxonomy" id="163003"/>
    <lineage>
        <taxon>Archaea</taxon>
        <taxon>Methanobacteriati</taxon>
        <taxon>Methanobacteriota</taxon>
        <taxon>Thermococci</taxon>
        <taxon>Thermococcales</taxon>
        <taxon>Thermococcaceae</taxon>
        <taxon>Thermococcus</taxon>
    </lineage>
</organism>
<evidence type="ECO:0000313" key="3">
    <source>
        <dbReference type="Proteomes" id="UP000006064"/>
    </source>
</evidence>
<dbReference type="Gene3D" id="3.20.20.190">
    <property type="entry name" value="Phosphatidylinositol (PI) phosphodiesterase"/>
    <property type="match status" value="1"/>
</dbReference>
<dbReference type="AlphaFoldDB" id="I3ZSE8"/>
<evidence type="ECO:0000259" key="1">
    <source>
        <dbReference type="PROSITE" id="PS51704"/>
    </source>
</evidence>
<keyword evidence="3" id="KW-1185">Reference proteome</keyword>
<dbReference type="InterPro" id="IPR030395">
    <property type="entry name" value="GP_PDE_dom"/>
</dbReference>
<dbReference type="Proteomes" id="UP000006064">
    <property type="component" value="Chromosome"/>
</dbReference>
<dbReference type="OrthoDB" id="19020at2157"/>
<dbReference type="KEGG" id="thm:CL1_0421"/>
<dbReference type="RefSeq" id="WP_014788273.1">
    <property type="nucleotide sequence ID" value="NC_018015.1"/>
</dbReference>
<name>I3ZSE8_THECF</name>
<dbReference type="PANTHER" id="PTHR46211">
    <property type="entry name" value="GLYCEROPHOSPHORYL DIESTER PHOSPHODIESTERASE"/>
    <property type="match status" value="1"/>
</dbReference>
<accession>I3ZSE8</accession>
<dbReference type="PROSITE" id="PS51704">
    <property type="entry name" value="GP_PDE"/>
    <property type="match status" value="1"/>
</dbReference>
<protein>
    <submittedName>
        <fullName evidence="2">Glycerophosphoryl diester phosphodiesterase 1</fullName>
    </submittedName>
</protein>
<dbReference type="InterPro" id="IPR017946">
    <property type="entry name" value="PLC-like_Pdiesterase_TIM-brl"/>
</dbReference>
<dbReference type="PANTHER" id="PTHR46211:SF14">
    <property type="entry name" value="GLYCEROPHOSPHODIESTER PHOSPHODIESTERASE"/>
    <property type="match status" value="1"/>
</dbReference>
<dbReference type="HOGENOM" id="CLU_030006_3_3_2"/>
<dbReference type="Pfam" id="PF03009">
    <property type="entry name" value="GDPD"/>
    <property type="match status" value="1"/>
</dbReference>
<dbReference type="GeneID" id="13038100"/>
<gene>
    <name evidence="2" type="ORF">CL1_0421</name>
</gene>
<dbReference type="GO" id="GO:0008081">
    <property type="term" value="F:phosphoric diester hydrolase activity"/>
    <property type="evidence" value="ECO:0007669"/>
    <property type="project" value="InterPro"/>
</dbReference>
<feature type="domain" description="GP-PDE" evidence="1">
    <location>
        <begin position="9"/>
        <end position="234"/>
    </location>
</feature>
<sequence>MTIADSEQVFILGHRGFRGRLENTLPAFRRALQYADGIEFDVRLTGDGKLVTHHDAAFSSGGSSHRLRELTLREIRKLHPLGRLIPRVEEVLDAFPGAVFNADVKESEAVEPVLRAVERKGRVESTVFSSDDPAVVSLLMRECPDCKAGFSITGYPSAVVLPRLRCIYSVHVPIDVVTYIGYRNLIVLLRALRRRGLRIYLWNYKMNELIWIPRLLPLADAVISDDPARLRKGFYGEGVFSWGDSNVGKG</sequence>
<evidence type="ECO:0000313" key="2">
    <source>
        <dbReference type="EMBL" id="AFL94632.1"/>
    </source>
</evidence>
<reference evidence="2 3" key="1">
    <citation type="journal article" date="2012" name="J. Bacteriol.">
        <title>Complete Genome Sequence of the Hyperthermophilic Archaeon Thermococcus sp. Strain CL1, Isolated from a Paralvinella sp. Polychaete Worm Collected from a Hydrothermal Vent.</title>
        <authorList>
            <person name="Jung J.H."/>
            <person name="Holden J.F."/>
            <person name="Seo D.H."/>
            <person name="Park K.H."/>
            <person name="Shin H."/>
            <person name="Ryu S."/>
            <person name="Lee J.H."/>
            <person name="Park C.S."/>
        </authorList>
    </citation>
    <scope>NUCLEOTIDE SEQUENCE [LARGE SCALE GENOMIC DNA]</scope>
    <source>
        <strain evidence="3">DSM 27260 / KACC 17922 / CL1</strain>
    </source>
</reference>
<dbReference type="STRING" id="163003.CL1_0421"/>
<dbReference type="GO" id="GO:0006629">
    <property type="term" value="P:lipid metabolic process"/>
    <property type="evidence" value="ECO:0007669"/>
    <property type="project" value="InterPro"/>
</dbReference>
<dbReference type="EMBL" id="CP003651">
    <property type="protein sequence ID" value="AFL94632.1"/>
    <property type="molecule type" value="Genomic_DNA"/>
</dbReference>
<dbReference type="SUPFAM" id="SSF51695">
    <property type="entry name" value="PLC-like phosphodiesterases"/>
    <property type="match status" value="1"/>
</dbReference>